<dbReference type="InterPro" id="IPR013096">
    <property type="entry name" value="Cupin_2"/>
</dbReference>
<evidence type="ECO:0000259" key="1">
    <source>
        <dbReference type="Pfam" id="PF07883"/>
    </source>
</evidence>
<sequence length="69" mass="7649">MLAGRMRIVLGAEELVLGPGEVIEFDTRVPHRFGRADHGLVEFLSIVGPRASVSGRWTRVRRRPPGSRA</sequence>
<dbReference type="InterPro" id="IPR011051">
    <property type="entry name" value="RmlC_Cupin_sf"/>
</dbReference>
<accession>A0ABW4F2H9</accession>
<dbReference type="Gene3D" id="2.60.120.10">
    <property type="entry name" value="Jelly Rolls"/>
    <property type="match status" value="1"/>
</dbReference>
<dbReference type="CDD" id="cd02209">
    <property type="entry name" value="cupin_XRE_C"/>
    <property type="match status" value="1"/>
</dbReference>
<evidence type="ECO:0000313" key="3">
    <source>
        <dbReference type="Proteomes" id="UP001597114"/>
    </source>
</evidence>
<name>A0ABW4F2H9_9PSEU</name>
<dbReference type="InterPro" id="IPR014710">
    <property type="entry name" value="RmlC-like_jellyroll"/>
</dbReference>
<gene>
    <name evidence="2" type="ORF">ACFSJD_29975</name>
</gene>
<dbReference type="RefSeq" id="WP_344722292.1">
    <property type="nucleotide sequence ID" value="NZ_BAAAUS010000011.1"/>
</dbReference>
<dbReference type="Pfam" id="PF07883">
    <property type="entry name" value="Cupin_2"/>
    <property type="match status" value="1"/>
</dbReference>
<keyword evidence="3" id="KW-1185">Reference proteome</keyword>
<protein>
    <submittedName>
        <fullName evidence="2">Cupin domain-containing protein</fullName>
    </submittedName>
</protein>
<reference evidence="3" key="1">
    <citation type="journal article" date="2019" name="Int. J. Syst. Evol. Microbiol.">
        <title>The Global Catalogue of Microorganisms (GCM) 10K type strain sequencing project: providing services to taxonomists for standard genome sequencing and annotation.</title>
        <authorList>
            <consortium name="The Broad Institute Genomics Platform"/>
            <consortium name="The Broad Institute Genome Sequencing Center for Infectious Disease"/>
            <person name="Wu L."/>
            <person name="Ma J."/>
        </authorList>
    </citation>
    <scope>NUCLEOTIDE SEQUENCE [LARGE SCALE GENOMIC DNA]</scope>
    <source>
        <strain evidence="3">CCM 7043</strain>
    </source>
</reference>
<comment type="caution">
    <text evidence="2">The sequence shown here is derived from an EMBL/GenBank/DDBJ whole genome shotgun (WGS) entry which is preliminary data.</text>
</comment>
<proteinExistence type="predicted"/>
<dbReference type="Proteomes" id="UP001597114">
    <property type="component" value="Unassembled WGS sequence"/>
</dbReference>
<dbReference type="SUPFAM" id="SSF51182">
    <property type="entry name" value="RmlC-like cupins"/>
    <property type="match status" value="1"/>
</dbReference>
<organism evidence="2 3">
    <name type="scientific">Pseudonocardia yunnanensis</name>
    <dbReference type="NCBI Taxonomy" id="58107"/>
    <lineage>
        <taxon>Bacteria</taxon>
        <taxon>Bacillati</taxon>
        <taxon>Actinomycetota</taxon>
        <taxon>Actinomycetes</taxon>
        <taxon>Pseudonocardiales</taxon>
        <taxon>Pseudonocardiaceae</taxon>
        <taxon>Pseudonocardia</taxon>
    </lineage>
</organism>
<feature type="domain" description="Cupin type-2" evidence="1">
    <location>
        <begin position="2"/>
        <end position="47"/>
    </location>
</feature>
<dbReference type="EMBL" id="JBHUCO010000038">
    <property type="protein sequence ID" value="MFD1521758.1"/>
    <property type="molecule type" value="Genomic_DNA"/>
</dbReference>
<evidence type="ECO:0000313" key="2">
    <source>
        <dbReference type="EMBL" id="MFD1521758.1"/>
    </source>
</evidence>